<dbReference type="InterPro" id="IPR050123">
    <property type="entry name" value="Prok_molybdopt-oxidoreductase"/>
</dbReference>
<feature type="region of interest" description="Disordered" evidence="11">
    <location>
        <begin position="708"/>
        <end position="730"/>
    </location>
</feature>
<keyword evidence="9" id="KW-0830">Ubiquinone</keyword>
<dbReference type="PROSITE" id="PS51085">
    <property type="entry name" value="2FE2S_FER_2"/>
    <property type="match status" value="1"/>
</dbReference>
<protein>
    <submittedName>
        <fullName evidence="15">NADH-quinone oxidoreductase subunit NuoG</fullName>
        <ecNumber evidence="15">1.6.5.11</ecNumber>
    </submittedName>
</protein>
<keyword evidence="3" id="KW-0004">4Fe-4S</keyword>
<comment type="caution">
    <text evidence="15">The sequence shown here is derived from an EMBL/GenBank/DDBJ whole genome shotgun (WGS) entry which is preliminary data.</text>
</comment>
<evidence type="ECO:0000256" key="1">
    <source>
        <dbReference type="ARBA" id="ARBA00001966"/>
    </source>
</evidence>
<dbReference type="GO" id="GO:0048038">
    <property type="term" value="F:quinone binding"/>
    <property type="evidence" value="ECO:0007669"/>
    <property type="project" value="UniProtKB-KW"/>
</dbReference>
<dbReference type="Gene3D" id="3.40.50.740">
    <property type="match status" value="1"/>
</dbReference>
<comment type="similarity">
    <text evidence="2">Belongs to the complex I 75 kDa subunit family.</text>
</comment>
<dbReference type="InterPro" id="IPR054351">
    <property type="entry name" value="NADH_UbQ_OxRdtase_ferredoxin"/>
</dbReference>
<dbReference type="AlphaFoldDB" id="A0A7C9KYA7"/>
<feature type="domain" description="4Fe-4S Mo/W bis-MGD-type" evidence="13">
    <location>
        <begin position="221"/>
        <end position="277"/>
    </location>
</feature>
<evidence type="ECO:0000256" key="5">
    <source>
        <dbReference type="ARBA" id="ARBA00022719"/>
    </source>
</evidence>
<dbReference type="PANTHER" id="PTHR43105">
    <property type="entry name" value="RESPIRATORY NITRATE REDUCTASE"/>
    <property type="match status" value="1"/>
</dbReference>
<dbReference type="NCBIfam" id="TIGR01973">
    <property type="entry name" value="NuoG"/>
    <property type="match status" value="1"/>
</dbReference>
<feature type="domain" description="4Fe-4S His(Cys)3-ligated-type" evidence="14">
    <location>
        <begin position="83"/>
        <end position="122"/>
    </location>
</feature>
<evidence type="ECO:0000256" key="3">
    <source>
        <dbReference type="ARBA" id="ARBA00022485"/>
    </source>
</evidence>
<dbReference type="EMBL" id="WIOL01000009">
    <property type="protein sequence ID" value="MQT18685.1"/>
    <property type="molecule type" value="Genomic_DNA"/>
</dbReference>
<dbReference type="PANTHER" id="PTHR43105:SF10">
    <property type="entry name" value="NADH-QUINONE OXIDOREDUCTASE SUBUNIT G"/>
    <property type="match status" value="1"/>
</dbReference>
<dbReference type="GO" id="GO:0003954">
    <property type="term" value="F:NADH dehydrogenase activity"/>
    <property type="evidence" value="ECO:0007669"/>
    <property type="project" value="TreeGrafter"/>
</dbReference>
<dbReference type="Proteomes" id="UP000481327">
    <property type="component" value="Unassembled WGS sequence"/>
</dbReference>
<evidence type="ECO:0000313" key="15">
    <source>
        <dbReference type="EMBL" id="MQT18685.1"/>
    </source>
</evidence>
<keyword evidence="7" id="KW-0408">Iron</keyword>
<reference evidence="15 16" key="1">
    <citation type="submission" date="2019-09" db="EMBL/GenBank/DDBJ databases">
        <title>Polymorphobacter sp. isolated from a lake in China.</title>
        <authorList>
            <person name="Liu Z."/>
        </authorList>
    </citation>
    <scope>NUCLEOTIDE SEQUENCE [LARGE SCALE GENOMIC DNA]</scope>
    <source>
        <strain evidence="15 16">D40P</strain>
    </source>
</reference>
<sequence>MTARIHIDGRAVTVPAGRDLLSTCLDAGVAVPHFCWHRAMGSVGACRLCAVKVYNSPDDPGHIEMACMTAVADGQRIEVADPEAAFFRARVIEWLMVNHPHDCAVCEEGGACQLQDMTIASGHHRRRAGPEKRTHRNQYLGPLLTHEMNRCIACYRCTRFYRDYAGGRDLDVFGAHDRVYFGRAEDGVLESPFAGNLDEVCPTGVFNDKGWSNVYARPWDMAETPSVCTHCSVGCNVTLSARAGRLRRAINRRHDAINGDFLCDRGRYGATFAQSPRRLVDARAAGQPVAVAAALDRVAALLAQGPAIGIGSPRASLEANYALRRLVGPDRFFAGVSDSETALVDRIAAQLAGAAQIASLADIETADAALVLGEDLTGTAPRAALSLRQMARGAERDLAAQKGVPAFLDSAVRVAGEGRRSPITLVTPLPDALDSIAALPLRRTPDAIAAFGHAVAAAIGGAPAADADVAATAAALAGAAAPLVIAGAGLGDIAIIDAAAAVAAALGARARLALFPPETNSLGLSLLGALPLCDRPANAGTVIVLENDLFARCDPAQVDALFAGRTVIALDCIDTATTGRADIVLPVASIADAAGTFINHEGRAQRAFAAIADGPPAAWRMLAALGAVSRDTNQIRSSRAALDFARDEREGGAALQTRRAAEPDLDSLLAALVHDCPHLAAVLDAAPGAGFTTAVGRIARAPARFSGRTASDRAGRIGDATPPTDPDSPFSWTMEGAAFESLPQMLFAGAPVIVAGSHPAPVAVAPPPPSGSGLRLIPLHDPFRGGETDQASSILAARAPAPRLLLHPADAAALGLSAGDPVSADGAPAPALTLDPAMPRGHVGLTTRHTSPRRIRLEGRP</sequence>
<dbReference type="Gene3D" id="3.10.20.740">
    <property type="match status" value="1"/>
</dbReference>
<dbReference type="SUPFAM" id="SSF53706">
    <property type="entry name" value="Formate dehydrogenase/DMSO reductase, domains 1-3"/>
    <property type="match status" value="1"/>
</dbReference>
<keyword evidence="5" id="KW-0874">Quinone</keyword>
<dbReference type="Pfam" id="PF13510">
    <property type="entry name" value="Fer2_4"/>
    <property type="match status" value="1"/>
</dbReference>
<evidence type="ECO:0000259" key="13">
    <source>
        <dbReference type="PROSITE" id="PS51669"/>
    </source>
</evidence>
<dbReference type="GO" id="GO:0051539">
    <property type="term" value="F:4 iron, 4 sulfur cluster binding"/>
    <property type="evidence" value="ECO:0007669"/>
    <property type="project" value="UniProtKB-KW"/>
</dbReference>
<dbReference type="InterPro" id="IPR010228">
    <property type="entry name" value="NADH_UbQ_OxRdtase_Gsu"/>
</dbReference>
<dbReference type="PROSITE" id="PS00643">
    <property type="entry name" value="COMPLEX1_75K_3"/>
    <property type="match status" value="1"/>
</dbReference>
<name>A0A7C9KYA7_9SPHN</name>
<dbReference type="Pfam" id="PF22117">
    <property type="entry name" value="Fer4_Nqo3"/>
    <property type="match status" value="1"/>
</dbReference>
<accession>A0A7C9KYA7</accession>
<keyword evidence="15" id="KW-0560">Oxidoreductase</keyword>
<dbReference type="InterPro" id="IPR036010">
    <property type="entry name" value="2Fe-2S_ferredoxin-like_sf"/>
</dbReference>
<dbReference type="OrthoDB" id="9816402at2"/>
<dbReference type="Gene3D" id="2.20.25.90">
    <property type="entry name" value="ADC-like domains"/>
    <property type="match status" value="1"/>
</dbReference>
<dbReference type="SMART" id="SM00926">
    <property type="entry name" value="Molybdop_Fe4S4"/>
    <property type="match status" value="1"/>
</dbReference>
<comment type="catalytic activity">
    <reaction evidence="10">
        <text>a quinone + NADH + 5 H(+)(in) = a quinol + NAD(+) + 4 H(+)(out)</text>
        <dbReference type="Rhea" id="RHEA:57888"/>
        <dbReference type="ChEBI" id="CHEBI:15378"/>
        <dbReference type="ChEBI" id="CHEBI:24646"/>
        <dbReference type="ChEBI" id="CHEBI:57540"/>
        <dbReference type="ChEBI" id="CHEBI:57945"/>
        <dbReference type="ChEBI" id="CHEBI:132124"/>
    </reaction>
</comment>
<evidence type="ECO:0000256" key="10">
    <source>
        <dbReference type="ARBA" id="ARBA00047712"/>
    </source>
</evidence>
<dbReference type="SMART" id="SM00929">
    <property type="entry name" value="NADH-G_4Fe-4S_3"/>
    <property type="match status" value="1"/>
</dbReference>
<dbReference type="Pfam" id="PF04879">
    <property type="entry name" value="Molybdop_Fe4S4"/>
    <property type="match status" value="1"/>
</dbReference>
<evidence type="ECO:0000256" key="2">
    <source>
        <dbReference type="ARBA" id="ARBA00005404"/>
    </source>
</evidence>
<evidence type="ECO:0000256" key="4">
    <source>
        <dbReference type="ARBA" id="ARBA00022714"/>
    </source>
</evidence>
<dbReference type="Pfam" id="PF10588">
    <property type="entry name" value="NADH-G_4Fe-4S_3"/>
    <property type="match status" value="1"/>
</dbReference>
<dbReference type="GO" id="GO:0008137">
    <property type="term" value="F:NADH dehydrogenase (ubiquinone) activity"/>
    <property type="evidence" value="ECO:0007669"/>
    <property type="project" value="InterPro"/>
</dbReference>
<dbReference type="GO" id="GO:0046872">
    <property type="term" value="F:metal ion binding"/>
    <property type="evidence" value="ECO:0007669"/>
    <property type="project" value="UniProtKB-KW"/>
</dbReference>
<evidence type="ECO:0000256" key="7">
    <source>
        <dbReference type="ARBA" id="ARBA00023004"/>
    </source>
</evidence>
<dbReference type="GO" id="GO:0042773">
    <property type="term" value="P:ATP synthesis coupled electron transport"/>
    <property type="evidence" value="ECO:0007669"/>
    <property type="project" value="InterPro"/>
</dbReference>
<dbReference type="CDD" id="cd00207">
    <property type="entry name" value="fer2"/>
    <property type="match status" value="1"/>
</dbReference>
<evidence type="ECO:0000313" key="16">
    <source>
        <dbReference type="Proteomes" id="UP000481327"/>
    </source>
</evidence>
<keyword evidence="6" id="KW-0479">Metal-binding</keyword>
<dbReference type="SUPFAM" id="SSF54292">
    <property type="entry name" value="2Fe-2S ferredoxin-like"/>
    <property type="match status" value="1"/>
</dbReference>
<dbReference type="SUPFAM" id="SSF54862">
    <property type="entry name" value="4Fe-4S ferredoxins"/>
    <property type="match status" value="1"/>
</dbReference>
<dbReference type="PROSITE" id="PS51839">
    <property type="entry name" value="4FE4S_HC3"/>
    <property type="match status" value="1"/>
</dbReference>
<dbReference type="InterPro" id="IPR009010">
    <property type="entry name" value="Asp_de-COase-like_dom_sf"/>
</dbReference>
<dbReference type="EC" id="1.6.5.11" evidence="15"/>
<dbReference type="SUPFAM" id="SSF50692">
    <property type="entry name" value="ADC-like"/>
    <property type="match status" value="1"/>
</dbReference>
<evidence type="ECO:0000256" key="11">
    <source>
        <dbReference type="SAM" id="MobiDB-lite"/>
    </source>
</evidence>
<keyword evidence="4" id="KW-0001">2Fe-2S</keyword>
<comment type="cofactor">
    <cofactor evidence="1">
        <name>[4Fe-4S] cluster</name>
        <dbReference type="ChEBI" id="CHEBI:49883"/>
    </cofactor>
</comment>
<dbReference type="GO" id="GO:0051537">
    <property type="term" value="F:2 iron, 2 sulfur cluster binding"/>
    <property type="evidence" value="ECO:0007669"/>
    <property type="project" value="UniProtKB-KW"/>
</dbReference>
<dbReference type="InterPro" id="IPR000283">
    <property type="entry name" value="NADH_UbQ_OxRdtase_75kDa_su_CS"/>
</dbReference>
<keyword evidence="16" id="KW-1185">Reference proteome</keyword>
<dbReference type="PROSITE" id="PS51669">
    <property type="entry name" value="4FE4S_MOW_BIS_MGD"/>
    <property type="match status" value="1"/>
</dbReference>
<feature type="region of interest" description="Disordered" evidence="11">
    <location>
        <begin position="821"/>
        <end position="861"/>
    </location>
</feature>
<gene>
    <name evidence="15" type="primary">nuoG</name>
    <name evidence="15" type="ORF">F3168_15645</name>
</gene>
<evidence type="ECO:0000256" key="6">
    <source>
        <dbReference type="ARBA" id="ARBA00022723"/>
    </source>
</evidence>
<dbReference type="InterPro" id="IPR019574">
    <property type="entry name" value="NADH_UbQ_OxRdtase_Gsu_4Fe4S-bd"/>
</dbReference>
<dbReference type="GO" id="GO:0016020">
    <property type="term" value="C:membrane"/>
    <property type="evidence" value="ECO:0007669"/>
    <property type="project" value="InterPro"/>
</dbReference>
<dbReference type="PROSITE" id="PS00641">
    <property type="entry name" value="COMPLEX1_75K_1"/>
    <property type="match status" value="1"/>
</dbReference>
<feature type="domain" description="2Fe-2S ferredoxin-type" evidence="12">
    <location>
        <begin position="1"/>
        <end position="83"/>
    </location>
</feature>
<dbReference type="InterPro" id="IPR006963">
    <property type="entry name" value="Mopterin_OxRdtase_4Fe-4S_dom"/>
</dbReference>
<organism evidence="15 16">
    <name type="scientific">Sandarakinorhabdus fusca</name>
    <dbReference type="NCBI Taxonomy" id="1439888"/>
    <lineage>
        <taxon>Bacteria</taxon>
        <taxon>Pseudomonadati</taxon>
        <taxon>Pseudomonadota</taxon>
        <taxon>Alphaproteobacteria</taxon>
        <taxon>Sphingomonadales</taxon>
        <taxon>Sphingosinicellaceae</taxon>
        <taxon>Sandarakinorhabdus</taxon>
    </lineage>
</organism>
<dbReference type="RefSeq" id="WP_152579156.1">
    <property type="nucleotide sequence ID" value="NZ_WEFI01000009.1"/>
</dbReference>
<evidence type="ECO:0000256" key="8">
    <source>
        <dbReference type="ARBA" id="ARBA00023014"/>
    </source>
</evidence>
<keyword evidence="8" id="KW-0411">Iron-sulfur</keyword>
<evidence type="ECO:0000256" key="9">
    <source>
        <dbReference type="ARBA" id="ARBA00023075"/>
    </source>
</evidence>
<evidence type="ECO:0000259" key="12">
    <source>
        <dbReference type="PROSITE" id="PS51085"/>
    </source>
</evidence>
<dbReference type="InterPro" id="IPR001041">
    <property type="entry name" value="2Fe-2S_ferredoxin-type"/>
</dbReference>
<evidence type="ECO:0000259" key="14">
    <source>
        <dbReference type="PROSITE" id="PS51839"/>
    </source>
</evidence>
<proteinExistence type="inferred from homology"/>